<dbReference type="AlphaFoldDB" id="A0A6A6F034"/>
<dbReference type="OrthoDB" id="6359816at2759"/>
<dbReference type="PANTHER" id="PTHR47843:SF5">
    <property type="entry name" value="BTB_POZ DOMAIN PROTEIN"/>
    <property type="match status" value="1"/>
</dbReference>
<dbReference type="SMART" id="SM00225">
    <property type="entry name" value="BTB"/>
    <property type="match status" value="1"/>
</dbReference>
<dbReference type="SUPFAM" id="SSF54695">
    <property type="entry name" value="POZ domain"/>
    <property type="match status" value="1"/>
</dbReference>
<sequence>MDSDREAGEWVYVHVLVLAFTYARERLASPLLELKVRNCVLANIPRQPTQHRLASGARLLQHPTRDRRLRFACAQLRTDQTTRHLSAIPTLSARWLNTLATCSRPESKNLTIECRGTFFQVHKLVLHTQSRYFKKLFAGGFKEGVAATNVAHLPLDEDLEIFSVLIRHLYSFTYDDSTRGEAESAPFAVFVYALADKYHIEPLRAQAAKRLKETIDPRNVDTFIETVHAVDENTADQVLWDIVIPVIKSNVGQLLKHEQFRDMLHGMKDLLFRLLSMLDPSAGKIELGKVQEQTADVDGEEGDIDDERDDFAHYMRFPHGPGRRLG</sequence>
<evidence type="ECO:0000259" key="1">
    <source>
        <dbReference type="PROSITE" id="PS50097"/>
    </source>
</evidence>
<dbReference type="InterPro" id="IPR011333">
    <property type="entry name" value="SKP1/BTB/POZ_sf"/>
</dbReference>
<dbReference type="Proteomes" id="UP000799539">
    <property type="component" value="Unassembled WGS sequence"/>
</dbReference>
<dbReference type="Pfam" id="PF00651">
    <property type="entry name" value="BTB"/>
    <property type="match status" value="1"/>
</dbReference>
<dbReference type="Gene3D" id="3.30.710.10">
    <property type="entry name" value="Potassium Channel Kv1.1, Chain A"/>
    <property type="match status" value="1"/>
</dbReference>
<dbReference type="CDD" id="cd18186">
    <property type="entry name" value="BTB_POZ_ZBTB_KLHL-like"/>
    <property type="match status" value="1"/>
</dbReference>
<organism evidence="2 3">
    <name type="scientific">Cercospora zeae-maydis SCOH1-5</name>
    <dbReference type="NCBI Taxonomy" id="717836"/>
    <lineage>
        <taxon>Eukaryota</taxon>
        <taxon>Fungi</taxon>
        <taxon>Dikarya</taxon>
        <taxon>Ascomycota</taxon>
        <taxon>Pezizomycotina</taxon>
        <taxon>Dothideomycetes</taxon>
        <taxon>Dothideomycetidae</taxon>
        <taxon>Mycosphaerellales</taxon>
        <taxon>Mycosphaerellaceae</taxon>
        <taxon>Cercospora</taxon>
    </lineage>
</organism>
<evidence type="ECO:0000313" key="3">
    <source>
        <dbReference type="Proteomes" id="UP000799539"/>
    </source>
</evidence>
<dbReference type="PROSITE" id="PS50097">
    <property type="entry name" value="BTB"/>
    <property type="match status" value="1"/>
</dbReference>
<accession>A0A6A6F034</accession>
<keyword evidence="3" id="KW-1185">Reference proteome</keyword>
<dbReference type="InterPro" id="IPR000210">
    <property type="entry name" value="BTB/POZ_dom"/>
</dbReference>
<gene>
    <name evidence="2" type="ORF">CERZMDRAFT_102774</name>
</gene>
<protein>
    <recommendedName>
        <fullName evidence="1">BTB domain-containing protein</fullName>
    </recommendedName>
</protein>
<dbReference type="PANTHER" id="PTHR47843">
    <property type="entry name" value="BTB DOMAIN-CONTAINING PROTEIN-RELATED"/>
    <property type="match status" value="1"/>
</dbReference>
<evidence type="ECO:0000313" key="2">
    <source>
        <dbReference type="EMBL" id="KAF2207076.1"/>
    </source>
</evidence>
<proteinExistence type="predicted"/>
<dbReference type="EMBL" id="ML992707">
    <property type="protein sequence ID" value="KAF2207076.1"/>
    <property type="molecule type" value="Genomic_DNA"/>
</dbReference>
<feature type="domain" description="BTB" evidence="1">
    <location>
        <begin position="108"/>
        <end position="171"/>
    </location>
</feature>
<reference evidence="2" key="1">
    <citation type="journal article" date="2020" name="Stud. Mycol.">
        <title>101 Dothideomycetes genomes: a test case for predicting lifestyles and emergence of pathogens.</title>
        <authorList>
            <person name="Haridas S."/>
            <person name="Albert R."/>
            <person name="Binder M."/>
            <person name="Bloem J."/>
            <person name="Labutti K."/>
            <person name="Salamov A."/>
            <person name="Andreopoulos B."/>
            <person name="Baker S."/>
            <person name="Barry K."/>
            <person name="Bills G."/>
            <person name="Bluhm B."/>
            <person name="Cannon C."/>
            <person name="Castanera R."/>
            <person name="Culley D."/>
            <person name="Daum C."/>
            <person name="Ezra D."/>
            <person name="Gonzalez J."/>
            <person name="Henrissat B."/>
            <person name="Kuo A."/>
            <person name="Liang C."/>
            <person name="Lipzen A."/>
            <person name="Lutzoni F."/>
            <person name="Magnuson J."/>
            <person name="Mondo S."/>
            <person name="Nolan M."/>
            <person name="Ohm R."/>
            <person name="Pangilinan J."/>
            <person name="Park H.-J."/>
            <person name="Ramirez L."/>
            <person name="Alfaro M."/>
            <person name="Sun H."/>
            <person name="Tritt A."/>
            <person name="Yoshinaga Y."/>
            <person name="Zwiers L.-H."/>
            <person name="Turgeon B."/>
            <person name="Goodwin S."/>
            <person name="Spatafora J."/>
            <person name="Crous P."/>
            <person name="Grigoriev I."/>
        </authorList>
    </citation>
    <scope>NUCLEOTIDE SEQUENCE</scope>
    <source>
        <strain evidence="2">SCOH1-5</strain>
    </source>
</reference>
<name>A0A6A6F034_9PEZI</name>